<organism evidence="1 2">
    <name type="scientific">Ameca splendens</name>
    <dbReference type="NCBI Taxonomy" id="208324"/>
    <lineage>
        <taxon>Eukaryota</taxon>
        <taxon>Metazoa</taxon>
        <taxon>Chordata</taxon>
        <taxon>Craniata</taxon>
        <taxon>Vertebrata</taxon>
        <taxon>Euteleostomi</taxon>
        <taxon>Actinopterygii</taxon>
        <taxon>Neopterygii</taxon>
        <taxon>Teleostei</taxon>
        <taxon>Neoteleostei</taxon>
        <taxon>Acanthomorphata</taxon>
        <taxon>Ovalentaria</taxon>
        <taxon>Atherinomorphae</taxon>
        <taxon>Cyprinodontiformes</taxon>
        <taxon>Goodeidae</taxon>
        <taxon>Ameca</taxon>
    </lineage>
</organism>
<proteinExistence type="predicted"/>
<name>A0ABV0XXX8_9TELE</name>
<gene>
    <name evidence="1" type="ORF">AMECASPLE_000904</name>
</gene>
<dbReference type="EMBL" id="JAHRIP010018837">
    <property type="protein sequence ID" value="MEQ2286285.1"/>
    <property type="molecule type" value="Genomic_DNA"/>
</dbReference>
<comment type="caution">
    <text evidence="1">The sequence shown here is derived from an EMBL/GenBank/DDBJ whole genome shotgun (WGS) entry which is preliminary data.</text>
</comment>
<evidence type="ECO:0000313" key="1">
    <source>
        <dbReference type="EMBL" id="MEQ2286285.1"/>
    </source>
</evidence>
<dbReference type="Proteomes" id="UP001469553">
    <property type="component" value="Unassembled WGS sequence"/>
</dbReference>
<reference evidence="1 2" key="1">
    <citation type="submission" date="2021-06" db="EMBL/GenBank/DDBJ databases">
        <authorList>
            <person name="Palmer J.M."/>
        </authorList>
    </citation>
    <scope>NUCLEOTIDE SEQUENCE [LARGE SCALE GENOMIC DNA]</scope>
    <source>
        <strain evidence="1 2">AS_MEX2019</strain>
        <tissue evidence="1">Muscle</tissue>
    </source>
</reference>
<protein>
    <submittedName>
        <fullName evidence="1">Uncharacterized protein</fullName>
    </submittedName>
</protein>
<evidence type="ECO:0000313" key="2">
    <source>
        <dbReference type="Proteomes" id="UP001469553"/>
    </source>
</evidence>
<sequence>MRLIEHLKVKFRDVFPPGILVVEWRPEEIWKEFGSQMVESVYLCGGGLNLCGGADFFLDNLHPLLNVQTGPAGAPEFSPIL</sequence>
<keyword evidence="2" id="KW-1185">Reference proteome</keyword>
<accession>A0ABV0XXX8</accession>